<evidence type="ECO:0000256" key="2">
    <source>
        <dbReference type="ARBA" id="ARBA00022692"/>
    </source>
</evidence>
<evidence type="ECO:0000256" key="3">
    <source>
        <dbReference type="ARBA" id="ARBA00022989"/>
    </source>
</evidence>
<evidence type="ECO:0000313" key="8">
    <source>
        <dbReference type="Proteomes" id="UP000199681"/>
    </source>
</evidence>
<comment type="subcellular location">
    <subcellularLocation>
        <location evidence="1">Membrane</location>
        <topology evidence="1">Multi-pass membrane protein</topology>
    </subcellularLocation>
</comment>
<feature type="transmembrane region" description="Helical" evidence="5">
    <location>
        <begin position="42"/>
        <end position="62"/>
    </location>
</feature>
<gene>
    <name evidence="7" type="ORF">SAMN05216274_11457</name>
</gene>
<dbReference type="EMBL" id="FOPW01000014">
    <property type="protein sequence ID" value="SFH76663.1"/>
    <property type="molecule type" value="Genomic_DNA"/>
</dbReference>
<feature type="domain" description="TM2" evidence="6">
    <location>
        <begin position="38"/>
        <end position="87"/>
    </location>
</feature>
<accession>A0ABY1EGI7</accession>
<dbReference type="InterPro" id="IPR050932">
    <property type="entry name" value="TM2D1-3-like"/>
</dbReference>
<protein>
    <submittedName>
        <fullName evidence="7">TM2 domain-containing protein</fullName>
    </submittedName>
</protein>
<evidence type="ECO:0000256" key="1">
    <source>
        <dbReference type="ARBA" id="ARBA00004141"/>
    </source>
</evidence>
<dbReference type="Pfam" id="PF05154">
    <property type="entry name" value="TM2"/>
    <property type="match status" value="1"/>
</dbReference>
<dbReference type="Proteomes" id="UP000199681">
    <property type="component" value="Unassembled WGS sequence"/>
</dbReference>
<feature type="transmembrane region" description="Helical" evidence="5">
    <location>
        <begin position="69"/>
        <end position="91"/>
    </location>
</feature>
<evidence type="ECO:0000256" key="5">
    <source>
        <dbReference type="SAM" id="Phobius"/>
    </source>
</evidence>
<feature type="transmembrane region" description="Helical" evidence="5">
    <location>
        <begin position="111"/>
        <end position="129"/>
    </location>
</feature>
<evidence type="ECO:0000313" key="7">
    <source>
        <dbReference type="EMBL" id="SFH76663.1"/>
    </source>
</evidence>
<dbReference type="PANTHER" id="PTHR21016:SF25">
    <property type="entry name" value="TM2 DOMAIN-CONTAINING PROTEIN DDB_G0277895-RELATED"/>
    <property type="match status" value="1"/>
</dbReference>
<sequence>MTTSQRPAPTGVPTTQQEQFLLPAPPIQAVTMHNPPISQKSFVATWLLSWLLGIFAVDRFYLGKIGTGLLKLVTFGGLGIWWLVDLILVLVGAQRDKHGLTLAGYGQFKKVAWIVTGAVTVMSMIVSGINAGNRPSESPAAVAPAAAGCLVARV</sequence>
<evidence type="ECO:0000259" key="6">
    <source>
        <dbReference type="Pfam" id="PF05154"/>
    </source>
</evidence>
<proteinExistence type="predicted"/>
<organism evidence="7 8">
    <name type="scientific">Cryobacterium levicorallinum</name>
    <dbReference type="NCBI Taxonomy" id="995038"/>
    <lineage>
        <taxon>Bacteria</taxon>
        <taxon>Bacillati</taxon>
        <taxon>Actinomycetota</taxon>
        <taxon>Actinomycetes</taxon>
        <taxon>Micrococcales</taxon>
        <taxon>Microbacteriaceae</taxon>
        <taxon>Cryobacterium</taxon>
    </lineage>
</organism>
<keyword evidence="4 5" id="KW-0472">Membrane</keyword>
<dbReference type="RefSeq" id="WP_241994626.1">
    <property type="nucleotide sequence ID" value="NZ_BKAC01000015.1"/>
</dbReference>
<evidence type="ECO:0000256" key="4">
    <source>
        <dbReference type="ARBA" id="ARBA00023136"/>
    </source>
</evidence>
<reference evidence="7 8" key="1">
    <citation type="submission" date="2016-10" db="EMBL/GenBank/DDBJ databases">
        <authorList>
            <person name="Varghese N."/>
            <person name="Submissions S."/>
        </authorList>
    </citation>
    <scope>NUCLEOTIDE SEQUENCE [LARGE SCALE GENOMIC DNA]</scope>
    <source>
        <strain evidence="7 8">GMCC 1.11211</strain>
    </source>
</reference>
<dbReference type="PANTHER" id="PTHR21016">
    <property type="entry name" value="BETA-AMYLOID BINDING PROTEIN-RELATED"/>
    <property type="match status" value="1"/>
</dbReference>
<comment type="caution">
    <text evidence="7">The sequence shown here is derived from an EMBL/GenBank/DDBJ whole genome shotgun (WGS) entry which is preliminary data.</text>
</comment>
<keyword evidence="3 5" id="KW-1133">Transmembrane helix</keyword>
<dbReference type="InterPro" id="IPR007829">
    <property type="entry name" value="TM2"/>
</dbReference>
<keyword evidence="8" id="KW-1185">Reference proteome</keyword>
<keyword evidence="2 5" id="KW-0812">Transmembrane</keyword>
<name>A0ABY1EGI7_9MICO</name>